<dbReference type="InterPro" id="IPR050984">
    <property type="entry name" value="Gfo/Idh/MocA_domain"/>
</dbReference>
<dbReference type="Proteomes" id="UP000243847">
    <property type="component" value="Chromosome sequence1"/>
</dbReference>
<dbReference type="GO" id="GO:0000166">
    <property type="term" value="F:nucleotide binding"/>
    <property type="evidence" value="ECO:0007669"/>
    <property type="project" value="InterPro"/>
</dbReference>
<feature type="domain" description="Gfo/Idh/MocA-like oxidoreductase N-terminal" evidence="4">
    <location>
        <begin position="32"/>
        <end position="148"/>
    </location>
</feature>
<dbReference type="AlphaFoldDB" id="A0A173LUU9"/>
<evidence type="ECO:0000259" key="4">
    <source>
        <dbReference type="Pfam" id="PF01408"/>
    </source>
</evidence>
<sequence length="358" mass="37989">MSYTPSLFQGSLMLPTSLPAPRLIDPNSVPSLRWGIIGPGGIAATFADSVHKHTAQRIVAVASQTPGKAEAFATPRGIPFALTSYQELVSHPEVDVVYVATTHEFHKQHALLAIAAGKHVLVEKPLATNPTDAQEVLDAARNAGVLAMEAMWTRYIPQSDVMRQLLSDGVLGEIRCVVSDFGQDLRHVPRLIDPVSGGGLLDLGIYNFAFSSFVLGEASEVATVGSLTSTGVDETTTTFLSYASGAQAVATVTMAAFTPTAASISGTEGRLNIHEPFFTPSGLTLFASEFNPTPVASWRDETGVPAHEGLSYQATALASFIDQGLTDSPLRPLHEAVRDIGLILQARHQVGAYLTGEK</sequence>
<reference evidence="6 7" key="1">
    <citation type="journal article" date="2016" name="Genome Announc.">
        <title>Complete Genome Sequence of Aurantimicrobium minutum Type Strain KNCT, a Planktonic Ultramicrobacterium Isolated from River Water.</title>
        <authorList>
            <person name="Nakai R."/>
            <person name="Fujisawa T."/>
            <person name="Nakamura Y."/>
            <person name="Nishide H."/>
            <person name="Uchiyama I."/>
            <person name="Baba T."/>
            <person name="Toyoda A."/>
            <person name="Fujiyama A."/>
            <person name="Naganuma T."/>
            <person name="Niki H."/>
        </authorList>
    </citation>
    <scope>NUCLEOTIDE SEQUENCE [LARGE SCALE GENOMIC DNA]</scope>
    <source>
        <strain evidence="6 7">KNC</strain>
    </source>
</reference>
<dbReference type="Gene3D" id="3.40.50.720">
    <property type="entry name" value="NAD(P)-binding Rossmann-like Domain"/>
    <property type="match status" value="1"/>
</dbReference>
<dbReference type="PANTHER" id="PTHR22604">
    <property type="entry name" value="OXIDOREDUCTASES"/>
    <property type="match status" value="1"/>
</dbReference>
<dbReference type="Pfam" id="PF01408">
    <property type="entry name" value="GFO_IDH_MocA"/>
    <property type="match status" value="1"/>
</dbReference>
<comment type="similarity">
    <text evidence="1">Belongs to the Gfo/Idh/MocA family.</text>
</comment>
<dbReference type="SUPFAM" id="SSF51735">
    <property type="entry name" value="NAD(P)-binding Rossmann-fold domains"/>
    <property type="match status" value="1"/>
</dbReference>
<accession>A0A173LUU9</accession>
<proteinExistence type="inferred from homology"/>
<dbReference type="InterPro" id="IPR055170">
    <property type="entry name" value="GFO_IDH_MocA-like_dom"/>
</dbReference>
<evidence type="ECO:0000256" key="2">
    <source>
        <dbReference type="ARBA" id="ARBA00023002"/>
    </source>
</evidence>
<dbReference type="Pfam" id="PF22725">
    <property type="entry name" value="GFO_IDH_MocA_C3"/>
    <property type="match status" value="1"/>
</dbReference>
<dbReference type="KEGG" id="amin:AUMI_10410"/>
<feature type="domain" description="GFO/IDH/MocA-like oxidoreductase" evidence="5">
    <location>
        <begin position="162"/>
        <end position="271"/>
    </location>
</feature>
<keyword evidence="3" id="KW-0520">NAD</keyword>
<dbReference type="Gene3D" id="3.30.360.10">
    <property type="entry name" value="Dihydrodipicolinate Reductase, domain 2"/>
    <property type="match status" value="1"/>
</dbReference>
<dbReference type="EMBL" id="AP017457">
    <property type="protein sequence ID" value="BAU98584.1"/>
    <property type="molecule type" value="Genomic_DNA"/>
</dbReference>
<evidence type="ECO:0000313" key="7">
    <source>
        <dbReference type="Proteomes" id="UP000243847"/>
    </source>
</evidence>
<evidence type="ECO:0000259" key="5">
    <source>
        <dbReference type="Pfam" id="PF22725"/>
    </source>
</evidence>
<protein>
    <submittedName>
        <fullName evidence="6">Oxidoreductase, NAD-binding domain protein</fullName>
    </submittedName>
</protein>
<dbReference type="GO" id="GO:0016491">
    <property type="term" value="F:oxidoreductase activity"/>
    <property type="evidence" value="ECO:0007669"/>
    <property type="project" value="UniProtKB-KW"/>
</dbReference>
<dbReference type="GeneID" id="80451224"/>
<gene>
    <name evidence="6" type="ORF">AUMI_10410</name>
</gene>
<dbReference type="InterPro" id="IPR036291">
    <property type="entry name" value="NAD(P)-bd_dom_sf"/>
</dbReference>
<evidence type="ECO:0000313" key="6">
    <source>
        <dbReference type="EMBL" id="BAU98584.1"/>
    </source>
</evidence>
<organism evidence="6 7">
    <name type="scientific">Aurantimicrobium minutum</name>
    <dbReference type="NCBI Taxonomy" id="708131"/>
    <lineage>
        <taxon>Bacteria</taxon>
        <taxon>Bacillati</taxon>
        <taxon>Actinomycetota</taxon>
        <taxon>Actinomycetes</taxon>
        <taxon>Micrococcales</taxon>
        <taxon>Microbacteriaceae</taxon>
        <taxon>Aurantimicrobium</taxon>
    </lineage>
</organism>
<name>A0A173LUU9_9MICO</name>
<evidence type="ECO:0000256" key="1">
    <source>
        <dbReference type="ARBA" id="ARBA00010928"/>
    </source>
</evidence>
<dbReference type="InterPro" id="IPR000683">
    <property type="entry name" value="Gfo/Idh/MocA-like_OxRdtase_N"/>
</dbReference>
<evidence type="ECO:0000256" key="3">
    <source>
        <dbReference type="ARBA" id="ARBA00023027"/>
    </source>
</evidence>
<keyword evidence="2" id="KW-0560">Oxidoreductase</keyword>
<dbReference type="RefSeq" id="WP_231951752.1">
    <property type="nucleotide sequence ID" value="NZ_AP017457.1"/>
</dbReference>
<dbReference type="PANTHER" id="PTHR22604:SF105">
    <property type="entry name" value="TRANS-1,2-DIHYDROBENZENE-1,2-DIOL DEHYDROGENASE"/>
    <property type="match status" value="1"/>
</dbReference>
<dbReference type="SUPFAM" id="SSF55347">
    <property type="entry name" value="Glyceraldehyde-3-phosphate dehydrogenase-like, C-terminal domain"/>
    <property type="match status" value="1"/>
</dbReference>